<proteinExistence type="inferred from homology"/>
<evidence type="ECO:0000256" key="4">
    <source>
        <dbReference type="ARBA" id="ARBA00022989"/>
    </source>
</evidence>
<evidence type="ECO:0000256" key="5">
    <source>
        <dbReference type="ARBA" id="ARBA00023136"/>
    </source>
</evidence>
<feature type="transmembrane region" description="Helical" evidence="7">
    <location>
        <begin position="136"/>
        <end position="154"/>
    </location>
</feature>
<dbReference type="GO" id="GO:0015744">
    <property type="term" value="P:succinate transport"/>
    <property type="evidence" value="ECO:0007669"/>
    <property type="project" value="TreeGrafter"/>
</dbReference>
<evidence type="ECO:0000256" key="7">
    <source>
        <dbReference type="SAM" id="Phobius"/>
    </source>
</evidence>
<dbReference type="AlphaFoldDB" id="V8APR0"/>
<keyword evidence="4 7" id="KW-1133">Transmembrane helix</keyword>
<dbReference type="InterPro" id="IPR010619">
    <property type="entry name" value="ThrE-like_N"/>
</dbReference>
<dbReference type="PATRIC" id="fig|1380772.3.peg.1339"/>
<comment type="subcellular location">
    <subcellularLocation>
        <location evidence="1">Cell membrane</location>
        <topology evidence="1">Multi-pass membrane protein</topology>
    </subcellularLocation>
</comment>
<protein>
    <recommendedName>
        <fullName evidence="8">Threonine/serine exporter-like N-terminal domain-containing protein</fullName>
    </recommendedName>
</protein>
<dbReference type="GO" id="GO:0022857">
    <property type="term" value="F:transmembrane transporter activity"/>
    <property type="evidence" value="ECO:0007669"/>
    <property type="project" value="InterPro"/>
</dbReference>
<dbReference type="EMBL" id="AVFE01000022">
    <property type="protein sequence ID" value="ETD04615.1"/>
    <property type="molecule type" value="Genomic_DNA"/>
</dbReference>
<gene>
    <name evidence="9" type="ORF">N568_0106900</name>
</gene>
<feature type="domain" description="Threonine/serine exporter-like N-terminal" evidence="8">
    <location>
        <begin position="9"/>
        <end position="244"/>
    </location>
</feature>
<evidence type="ECO:0000313" key="10">
    <source>
        <dbReference type="Proteomes" id="UP000018692"/>
    </source>
</evidence>
<feature type="transmembrane region" description="Helical" evidence="7">
    <location>
        <begin position="190"/>
        <end position="209"/>
    </location>
</feature>
<dbReference type="PANTHER" id="PTHR34390:SF2">
    <property type="entry name" value="SUCCINATE TRANSPORTER SUBUNIT YJJP-RELATED"/>
    <property type="match status" value="1"/>
</dbReference>
<dbReference type="PANTHER" id="PTHR34390">
    <property type="entry name" value="UPF0442 PROTEIN YJJB-RELATED"/>
    <property type="match status" value="1"/>
</dbReference>
<dbReference type="Pfam" id="PF06738">
    <property type="entry name" value="ThrE"/>
    <property type="match status" value="1"/>
</dbReference>
<dbReference type="GO" id="GO:0005886">
    <property type="term" value="C:plasma membrane"/>
    <property type="evidence" value="ECO:0007669"/>
    <property type="project" value="UniProtKB-SubCell"/>
</dbReference>
<reference evidence="9 10" key="1">
    <citation type="submission" date="2013-07" db="EMBL/GenBank/DDBJ databases">
        <title>Isolation of Lactococcus garvieae strain TRF1 from the fecal material of a timber rattlesnake.</title>
        <authorList>
            <person name="McLaughlin R.W."/>
            <person name="Cochran P.A."/>
            <person name="Dowd S.E."/>
        </authorList>
    </citation>
    <scope>NUCLEOTIDE SEQUENCE [LARGE SCALE GENOMIC DNA]</scope>
    <source>
        <strain evidence="9 10">TRF1</strain>
    </source>
</reference>
<keyword evidence="2" id="KW-1003">Cell membrane</keyword>
<evidence type="ECO:0000256" key="2">
    <source>
        <dbReference type="ARBA" id="ARBA00022475"/>
    </source>
</evidence>
<feature type="transmembrane region" description="Helical" evidence="7">
    <location>
        <begin position="166"/>
        <end position="184"/>
    </location>
</feature>
<evidence type="ECO:0000256" key="1">
    <source>
        <dbReference type="ARBA" id="ARBA00004651"/>
    </source>
</evidence>
<comment type="similarity">
    <text evidence="6">Belongs to the ThrE exporter (TC 2.A.79) family.</text>
</comment>
<accession>V8APR0</accession>
<keyword evidence="5 7" id="KW-0472">Membrane</keyword>
<evidence type="ECO:0000256" key="6">
    <source>
        <dbReference type="ARBA" id="ARBA00034125"/>
    </source>
</evidence>
<organism evidence="9 10">
    <name type="scientific">Lactococcus garvieae TRF1</name>
    <dbReference type="NCBI Taxonomy" id="1380772"/>
    <lineage>
        <taxon>Bacteria</taxon>
        <taxon>Bacillati</taxon>
        <taxon>Bacillota</taxon>
        <taxon>Bacilli</taxon>
        <taxon>Lactobacillales</taxon>
        <taxon>Streptococcaceae</taxon>
        <taxon>Lactococcus</taxon>
    </lineage>
</organism>
<evidence type="ECO:0000313" key="9">
    <source>
        <dbReference type="EMBL" id="ETD04615.1"/>
    </source>
</evidence>
<keyword evidence="3 7" id="KW-0812">Transmembrane</keyword>
<feature type="transmembrane region" description="Helical" evidence="7">
    <location>
        <begin position="221"/>
        <end position="242"/>
    </location>
</feature>
<evidence type="ECO:0000256" key="3">
    <source>
        <dbReference type="ARBA" id="ARBA00022692"/>
    </source>
</evidence>
<evidence type="ECO:0000259" key="8">
    <source>
        <dbReference type="Pfam" id="PF06738"/>
    </source>
</evidence>
<comment type="caution">
    <text evidence="9">The sequence shown here is derived from an EMBL/GenBank/DDBJ whole genome shotgun (WGS) entry which is preliminary data.</text>
</comment>
<dbReference type="InterPro" id="IPR050539">
    <property type="entry name" value="ThrE_Dicarb/AminoAcid_Exp"/>
</dbReference>
<sequence length="248" mass="26606">MTNSEVLSIASRTGVLLLSGGAESFRIEETVEYVGIALGLEVTCYVTLTAVIVSTTDGANSIVRKVRVSGFNLQTVDEVNDLSRKLVSKKIDPNEYQKELLRISKNVKDYPILYKVASAGCVSMAPSLFLQASLSQYILMFVIGMFGYSGYYFAKSRGTIPYSSEFVGSFVIGLMAIIANYWGLTDNATQVIFGAVMPLVPGLAITNAIREIIKGEAISGIVRALDAVLVVSALATGIAAALEFVNFV</sequence>
<name>V8APR0_9LACT</name>
<dbReference type="Proteomes" id="UP000018692">
    <property type="component" value="Unassembled WGS sequence"/>
</dbReference>